<dbReference type="GO" id="GO:0016020">
    <property type="term" value="C:membrane"/>
    <property type="evidence" value="ECO:0007669"/>
    <property type="project" value="UniProtKB-SubCell"/>
</dbReference>
<comment type="subcellular location">
    <subcellularLocation>
        <location evidence="1">Membrane</location>
        <topology evidence="1">Multi-pass membrane protein</topology>
    </subcellularLocation>
</comment>
<dbReference type="InterPro" id="IPR051790">
    <property type="entry name" value="Cytochrome_c-biogenesis_DsbD"/>
</dbReference>
<feature type="transmembrane region" description="Helical" evidence="6">
    <location>
        <begin position="6"/>
        <end position="30"/>
    </location>
</feature>
<feature type="transmembrane region" description="Helical" evidence="6">
    <location>
        <begin position="207"/>
        <end position="224"/>
    </location>
</feature>
<dbReference type="EMBL" id="FOTY01000002">
    <property type="protein sequence ID" value="SFL55622.1"/>
    <property type="molecule type" value="Genomic_DNA"/>
</dbReference>
<sequence>MSDLTIWLAFGAGIISFLSPCVFPLIPAYLAQLTGTTISESRVNATRGLMVVRSLGFITGFTIIFLLLGASSTFLGQLFSQYNNMLQQIGGIVIVLFGLQMMGILSIRSLMTEKRIQTKKEKGSTSFISSVMFGLLFAVGWSPCVGLVLGSILTLSSQSDTMLTGMMMLFIYSIGMGIPFLFVTIFYAKSLNKIRRFNVYMPYIQKASGMVMVAMGVLLFLGYYKMLSSYLAQFVPFGI</sequence>
<protein>
    <submittedName>
        <fullName evidence="8">Cytochrome c-type biogenesis protein</fullName>
    </submittedName>
</protein>
<dbReference type="Pfam" id="PF02683">
    <property type="entry name" value="DsbD_TM"/>
    <property type="match status" value="1"/>
</dbReference>
<evidence type="ECO:0000256" key="3">
    <source>
        <dbReference type="ARBA" id="ARBA00022692"/>
    </source>
</evidence>
<feature type="domain" description="Cytochrome C biogenesis protein transmembrane" evidence="7">
    <location>
        <begin position="5"/>
        <end position="219"/>
    </location>
</feature>
<dbReference type="OrthoDB" id="9803065at2"/>
<evidence type="ECO:0000259" key="7">
    <source>
        <dbReference type="Pfam" id="PF02683"/>
    </source>
</evidence>
<reference evidence="8 9" key="1">
    <citation type="submission" date="2016-10" db="EMBL/GenBank/DDBJ databases">
        <authorList>
            <person name="de Groot N.N."/>
        </authorList>
    </citation>
    <scope>NUCLEOTIDE SEQUENCE [LARGE SCALE GENOMIC DNA]</scope>
    <source>
        <strain evidence="8 9">CGMCC 1.6134</strain>
    </source>
</reference>
<evidence type="ECO:0000256" key="4">
    <source>
        <dbReference type="ARBA" id="ARBA00022989"/>
    </source>
</evidence>
<accession>A0A1I4IMQ2</accession>
<feature type="transmembrane region" description="Helical" evidence="6">
    <location>
        <begin position="165"/>
        <end position="187"/>
    </location>
</feature>
<keyword evidence="3 6" id="KW-0812">Transmembrane</keyword>
<evidence type="ECO:0000256" key="6">
    <source>
        <dbReference type="SAM" id="Phobius"/>
    </source>
</evidence>
<evidence type="ECO:0000256" key="5">
    <source>
        <dbReference type="ARBA" id="ARBA00023136"/>
    </source>
</evidence>
<dbReference type="Gene3D" id="1.20.140.150">
    <property type="match status" value="1"/>
</dbReference>
<dbReference type="InterPro" id="IPR003834">
    <property type="entry name" value="Cyt_c_assmbl_TM_dom"/>
</dbReference>
<keyword evidence="4 6" id="KW-1133">Transmembrane helix</keyword>
<gene>
    <name evidence="8" type="ORF">SAMN04488054_102132</name>
</gene>
<dbReference type="PANTHER" id="PTHR31272">
    <property type="entry name" value="CYTOCHROME C-TYPE BIOGENESIS PROTEIN HI_1454-RELATED"/>
    <property type="match status" value="1"/>
</dbReference>
<organism evidence="8 9">
    <name type="scientific">Salibacterium qingdaonense</name>
    <dbReference type="NCBI Taxonomy" id="266892"/>
    <lineage>
        <taxon>Bacteria</taxon>
        <taxon>Bacillati</taxon>
        <taxon>Bacillota</taxon>
        <taxon>Bacilli</taxon>
        <taxon>Bacillales</taxon>
        <taxon>Bacillaceae</taxon>
    </lineage>
</organism>
<dbReference type="PANTHER" id="PTHR31272:SF4">
    <property type="entry name" value="CYTOCHROME C-TYPE BIOGENESIS PROTEIN HI_1454-RELATED"/>
    <property type="match status" value="1"/>
</dbReference>
<keyword evidence="9" id="KW-1185">Reference proteome</keyword>
<dbReference type="STRING" id="266892.SAMN04488054_102132"/>
<dbReference type="Proteomes" id="UP000199668">
    <property type="component" value="Unassembled WGS sequence"/>
</dbReference>
<keyword evidence="5 6" id="KW-0472">Membrane</keyword>
<name>A0A1I4IMQ2_9BACI</name>
<feature type="transmembrane region" description="Helical" evidence="6">
    <location>
        <begin position="85"/>
        <end position="107"/>
    </location>
</feature>
<evidence type="ECO:0000313" key="9">
    <source>
        <dbReference type="Proteomes" id="UP000199668"/>
    </source>
</evidence>
<proteinExistence type="inferred from homology"/>
<comment type="similarity">
    <text evidence="2">Belongs to the DsbD family.</text>
</comment>
<feature type="transmembrane region" description="Helical" evidence="6">
    <location>
        <begin position="127"/>
        <end position="153"/>
    </location>
</feature>
<evidence type="ECO:0000256" key="1">
    <source>
        <dbReference type="ARBA" id="ARBA00004141"/>
    </source>
</evidence>
<dbReference type="GO" id="GO:0017004">
    <property type="term" value="P:cytochrome complex assembly"/>
    <property type="evidence" value="ECO:0007669"/>
    <property type="project" value="InterPro"/>
</dbReference>
<evidence type="ECO:0000256" key="2">
    <source>
        <dbReference type="ARBA" id="ARBA00006143"/>
    </source>
</evidence>
<dbReference type="AlphaFoldDB" id="A0A1I4IMQ2"/>
<evidence type="ECO:0000313" key="8">
    <source>
        <dbReference type="EMBL" id="SFL55622.1"/>
    </source>
</evidence>
<feature type="transmembrane region" description="Helical" evidence="6">
    <location>
        <begin position="51"/>
        <end position="79"/>
    </location>
</feature>